<evidence type="ECO:0000256" key="1">
    <source>
        <dbReference type="ARBA" id="ARBA00006252"/>
    </source>
</evidence>
<keyword evidence="2" id="KW-0560">Oxidoreductase</keyword>
<dbReference type="InterPro" id="IPR003680">
    <property type="entry name" value="Flavodoxin_fold"/>
</dbReference>
<dbReference type="GO" id="GO:0005829">
    <property type="term" value="C:cytosol"/>
    <property type="evidence" value="ECO:0007669"/>
    <property type="project" value="TreeGrafter"/>
</dbReference>
<dbReference type="PANTHER" id="PTHR10204:SF34">
    <property type="entry name" value="NAD(P)H DEHYDROGENASE [QUINONE] 1 ISOFORM 1"/>
    <property type="match status" value="1"/>
</dbReference>
<name>A0AAP5AGQ8_9GAMM</name>
<evidence type="ECO:0000256" key="2">
    <source>
        <dbReference type="ARBA" id="ARBA00023002"/>
    </source>
</evidence>
<organism evidence="6 7">
    <name type="scientific">Stenotrophomonas rhizophila</name>
    <dbReference type="NCBI Taxonomy" id="216778"/>
    <lineage>
        <taxon>Bacteria</taxon>
        <taxon>Pseudomonadati</taxon>
        <taxon>Pseudomonadota</taxon>
        <taxon>Gammaproteobacteria</taxon>
        <taxon>Lysobacterales</taxon>
        <taxon>Lysobacteraceae</taxon>
        <taxon>Stenotrophomonas</taxon>
    </lineage>
</organism>
<comment type="caution">
    <text evidence="6">The sequence shown here is derived from an EMBL/GenBank/DDBJ whole genome shotgun (WGS) entry which is preliminary data.</text>
</comment>
<dbReference type="Pfam" id="PF00440">
    <property type="entry name" value="TetR_N"/>
    <property type="match status" value="1"/>
</dbReference>
<dbReference type="Gene3D" id="1.10.357.10">
    <property type="entry name" value="Tetracycline Repressor, domain 2"/>
    <property type="match status" value="1"/>
</dbReference>
<dbReference type="InterPro" id="IPR029039">
    <property type="entry name" value="Flavoprotein-like_sf"/>
</dbReference>
<evidence type="ECO:0000256" key="4">
    <source>
        <dbReference type="PROSITE-ProRule" id="PRU00335"/>
    </source>
</evidence>
<sequence length="402" mass="43139">MHSLIVVAHPEPGSLTHAVASRIGDAILAASNGNTIEVADLAAEGFDPRFNPADNALFRQTAAPPADVAAEHARLDRADALVLVYPLYWWSFPALLKGWIDRVFTQGWAYADGADGKVAKKLQHLQVHLVGLGGADAGMIERRGYGTAMKTQIDIGIFDYCVARACSHPRCCLNRTAEPPRPTCIPPPVSVVPLGLLLLPDVSPPMPARPEPPRRRLPRDQRARQLLDVAWALVGEEGTDALSLGRLAEAAGVTKPVAYDHFVTRNGLLAALYQDYDQRQTAVFEERIGKAKAQLKDRARAIAGGYIDCVLSQGSEIQGILAALAGSPELMEVKRRYQEEFIAKCAEWLGGFATGGDVPDAGYWAILGAAESLSEAVAAGSVEQTAAEGELERLIGAVVKRN</sequence>
<dbReference type="PANTHER" id="PTHR10204">
    <property type="entry name" value="NAD P H OXIDOREDUCTASE-RELATED"/>
    <property type="match status" value="1"/>
</dbReference>
<dbReference type="Gene3D" id="3.40.50.360">
    <property type="match status" value="1"/>
</dbReference>
<accession>A0AAP5AGQ8</accession>
<gene>
    <name evidence="6" type="ORF">QE424_000329</name>
</gene>
<dbReference type="SUPFAM" id="SSF52218">
    <property type="entry name" value="Flavoproteins"/>
    <property type="match status" value="1"/>
</dbReference>
<dbReference type="PRINTS" id="PR00455">
    <property type="entry name" value="HTHTETR"/>
</dbReference>
<dbReference type="EMBL" id="JAUTAS010000001">
    <property type="protein sequence ID" value="MDQ1107170.1"/>
    <property type="molecule type" value="Genomic_DNA"/>
</dbReference>
<dbReference type="InterPro" id="IPR051545">
    <property type="entry name" value="NAD(P)H_dehydrogenase_qn"/>
</dbReference>
<dbReference type="Pfam" id="PF02525">
    <property type="entry name" value="Flavodoxin_2"/>
    <property type="match status" value="1"/>
</dbReference>
<reference evidence="6" key="1">
    <citation type="submission" date="2023-07" db="EMBL/GenBank/DDBJ databases">
        <title>Functional and genomic diversity of the sorghum phyllosphere microbiome.</title>
        <authorList>
            <person name="Shade A."/>
        </authorList>
    </citation>
    <scope>NUCLEOTIDE SEQUENCE</scope>
    <source>
        <strain evidence="6">SORGH_AS_0457</strain>
    </source>
</reference>
<feature type="DNA-binding region" description="H-T-H motif" evidence="4">
    <location>
        <begin position="243"/>
        <end position="262"/>
    </location>
</feature>
<dbReference type="InterPro" id="IPR009057">
    <property type="entry name" value="Homeodomain-like_sf"/>
</dbReference>
<evidence type="ECO:0000256" key="3">
    <source>
        <dbReference type="ARBA" id="ARBA00023125"/>
    </source>
</evidence>
<dbReference type="PROSITE" id="PS50977">
    <property type="entry name" value="HTH_TETR_2"/>
    <property type="match status" value="1"/>
</dbReference>
<dbReference type="InterPro" id="IPR001647">
    <property type="entry name" value="HTH_TetR"/>
</dbReference>
<feature type="domain" description="HTH tetR-type" evidence="5">
    <location>
        <begin position="220"/>
        <end position="280"/>
    </location>
</feature>
<dbReference type="GO" id="GO:0003677">
    <property type="term" value="F:DNA binding"/>
    <property type="evidence" value="ECO:0007669"/>
    <property type="project" value="UniProtKB-UniRule"/>
</dbReference>
<evidence type="ECO:0000313" key="6">
    <source>
        <dbReference type="EMBL" id="MDQ1107170.1"/>
    </source>
</evidence>
<proteinExistence type="inferred from homology"/>
<comment type="similarity">
    <text evidence="1">Belongs to the NAD(P)H dehydrogenase (quinone) family.</text>
</comment>
<dbReference type="Proteomes" id="UP001226084">
    <property type="component" value="Unassembled WGS sequence"/>
</dbReference>
<protein>
    <submittedName>
        <fullName evidence="6">NADPH-quinone reductase/AcrR family transcriptional regulator</fullName>
    </submittedName>
</protein>
<dbReference type="GO" id="GO:0003955">
    <property type="term" value="F:NAD(P)H dehydrogenase (quinone) activity"/>
    <property type="evidence" value="ECO:0007669"/>
    <property type="project" value="TreeGrafter"/>
</dbReference>
<keyword evidence="3 4" id="KW-0238">DNA-binding</keyword>
<evidence type="ECO:0000313" key="7">
    <source>
        <dbReference type="Proteomes" id="UP001226084"/>
    </source>
</evidence>
<dbReference type="SUPFAM" id="SSF46689">
    <property type="entry name" value="Homeodomain-like"/>
    <property type="match status" value="1"/>
</dbReference>
<dbReference type="AlphaFoldDB" id="A0AAP5AGQ8"/>
<evidence type="ECO:0000259" key="5">
    <source>
        <dbReference type="PROSITE" id="PS50977"/>
    </source>
</evidence>